<name>A0A1J7JBL2_9PEZI</name>
<keyword evidence="2 7" id="KW-0812">Transmembrane</keyword>
<keyword evidence="3" id="KW-0256">Endoplasmic reticulum</keyword>
<evidence type="ECO:0000256" key="1">
    <source>
        <dbReference type="ARBA" id="ARBA00004477"/>
    </source>
</evidence>
<comment type="subcellular location">
    <subcellularLocation>
        <location evidence="1">Endoplasmic reticulum membrane</location>
        <topology evidence="1">Multi-pass membrane protein</topology>
    </subcellularLocation>
</comment>
<reference evidence="8 9" key="1">
    <citation type="submission" date="2016-10" db="EMBL/GenBank/DDBJ databases">
        <title>Draft genome sequence of Coniochaeta ligniaria NRRL30616, a lignocellulolytic fungus for bioabatement of inhibitors in plant biomass hydrolysates.</title>
        <authorList>
            <consortium name="DOE Joint Genome Institute"/>
            <person name="Jimenez D.J."/>
            <person name="Hector R.E."/>
            <person name="Riley R."/>
            <person name="Sun H."/>
            <person name="Grigoriev I.V."/>
            <person name="Van Elsas J.D."/>
            <person name="Nichols N.N."/>
        </authorList>
    </citation>
    <scope>NUCLEOTIDE SEQUENCE [LARGE SCALE GENOMIC DNA]</scope>
    <source>
        <strain evidence="8 9">NRRL 30616</strain>
    </source>
</reference>
<evidence type="ECO:0000256" key="2">
    <source>
        <dbReference type="ARBA" id="ARBA00022692"/>
    </source>
</evidence>
<evidence type="ECO:0000313" key="8">
    <source>
        <dbReference type="EMBL" id="OIW26612.1"/>
    </source>
</evidence>
<organism evidence="8 9">
    <name type="scientific">Coniochaeta ligniaria NRRL 30616</name>
    <dbReference type="NCBI Taxonomy" id="1408157"/>
    <lineage>
        <taxon>Eukaryota</taxon>
        <taxon>Fungi</taxon>
        <taxon>Dikarya</taxon>
        <taxon>Ascomycota</taxon>
        <taxon>Pezizomycotina</taxon>
        <taxon>Sordariomycetes</taxon>
        <taxon>Sordariomycetidae</taxon>
        <taxon>Coniochaetales</taxon>
        <taxon>Coniochaetaceae</taxon>
        <taxon>Coniochaeta</taxon>
    </lineage>
</organism>
<keyword evidence="5 7" id="KW-0472">Membrane</keyword>
<feature type="region of interest" description="Disordered" evidence="6">
    <location>
        <begin position="1"/>
        <end position="45"/>
    </location>
</feature>
<feature type="transmembrane region" description="Helical" evidence="7">
    <location>
        <begin position="162"/>
        <end position="184"/>
    </location>
</feature>
<accession>A0A1J7JBL2</accession>
<dbReference type="InterPro" id="IPR021013">
    <property type="entry name" value="ATPase_Vma12"/>
</dbReference>
<dbReference type="STRING" id="1408157.A0A1J7JBL2"/>
<dbReference type="OrthoDB" id="19981at2759"/>
<evidence type="ECO:0000256" key="7">
    <source>
        <dbReference type="SAM" id="Phobius"/>
    </source>
</evidence>
<keyword evidence="4 7" id="KW-1133">Transmembrane helix</keyword>
<dbReference type="Proteomes" id="UP000182658">
    <property type="component" value="Unassembled WGS sequence"/>
</dbReference>
<dbReference type="AlphaFoldDB" id="A0A1J7JBL2"/>
<dbReference type="Pfam" id="PF11712">
    <property type="entry name" value="Vma12"/>
    <property type="match status" value="1"/>
</dbReference>
<dbReference type="PANTHER" id="PTHR31394">
    <property type="entry name" value="TRANSMEMBRANE PROTEIN 199"/>
    <property type="match status" value="1"/>
</dbReference>
<dbReference type="EMBL" id="KV875100">
    <property type="protein sequence ID" value="OIW26612.1"/>
    <property type="molecule type" value="Genomic_DNA"/>
</dbReference>
<evidence type="ECO:0000256" key="6">
    <source>
        <dbReference type="SAM" id="MobiDB-lite"/>
    </source>
</evidence>
<proteinExistence type="predicted"/>
<dbReference type="GO" id="GO:0005789">
    <property type="term" value="C:endoplasmic reticulum membrane"/>
    <property type="evidence" value="ECO:0007669"/>
    <property type="project" value="UniProtKB-SubCell"/>
</dbReference>
<dbReference type="GO" id="GO:0070072">
    <property type="term" value="P:vacuolar proton-transporting V-type ATPase complex assembly"/>
    <property type="evidence" value="ECO:0007669"/>
    <property type="project" value="InterPro"/>
</dbReference>
<keyword evidence="9" id="KW-1185">Reference proteome</keyword>
<dbReference type="PANTHER" id="PTHR31394:SF1">
    <property type="entry name" value="TRANSMEMBRANE PROTEIN 199"/>
    <property type="match status" value="1"/>
</dbReference>
<evidence type="ECO:0000256" key="4">
    <source>
        <dbReference type="ARBA" id="ARBA00022989"/>
    </source>
</evidence>
<feature type="transmembrane region" description="Helical" evidence="7">
    <location>
        <begin position="190"/>
        <end position="211"/>
    </location>
</feature>
<sequence length="262" mass="29650">MTTSIVEGLAKSKGSGENTDWPDEAKPPADRNDEPTLDNPAVGQPISHGQIVDLWRKLREAGEKDYTLENLLRGAKVFVPPPLPKPEPSNEYKALMARLRREEEQRAYERMTHPPPAAETFSQRFPQAAMTHAFAEVNRPMRESDTGDDDVTYNDVHRQLMLLLNFVVSILGVAGTLWVVARWWSTPARLFLTMGGSVVVGIAEVAVYQGYLWHLGEAKKKDGKVKEIREVMQTWVVGKEDDAVALEARPRRQRPSRQQRQR</sequence>
<evidence type="ECO:0008006" key="10">
    <source>
        <dbReference type="Google" id="ProtNLM"/>
    </source>
</evidence>
<feature type="compositionally biased region" description="Basic and acidic residues" evidence="6">
    <location>
        <begin position="23"/>
        <end position="34"/>
    </location>
</feature>
<protein>
    <recommendedName>
        <fullName evidence="10">Endoplasmic reticulum-based factor for assembly of V-ATPase</fullName>
    </recommendedName>
</protein>
<evidence type="ECO:0000256" key="3">
    <source>
        <dbReference type="ARBA" id="ARBA00022824"/>
    </source>
</evidence>
<dbReference type="InParanoid" id="A0A1J7JBL2"/>
<gene>
    <name evidence="8" type="ORF">CONLIGDRAFT_655976</name>
</gene>
<evidence type="ECO:0000256" key="5">
    <source>
        <dbReference type="ARBA" id="ARBA00023136"/>
    </source>
</evidence>
<evidence type="ECO:0000313" key="9">
    <source>
        <dbReference type="Proteomes" id="UP000182658"/>
    </source>
</evidence>